<sequence length="44" mass="5030">MFCDSSSKVSTISWPFRLPSIRYGEQALAAMKKPRHNTCQLTIE</sequence>
<reference evidence="1 2" key="1">
    <citation type="journal article" date="2017" name="Antonie Van Leeuwenhoek">
        <title>Rhizobium rhizosphaerae sp. nov., a novel species isolated from rice rhizosphere.</title>
        <authorList>
            <person name="Zhao J.J."/>
            <person name="Zhang J."/>
            <person name="Zhang R.J."/>
            <person name="Zhang C.W."/>
            <person name="Yin H.Q."/>
            <person name="Zhang X.X."/>
        </authorList>
    </citation>
    <scope>NUCLEOTIDE SEQUENCE [LARGE SCALE GENOMIC DNA]</scope>
    <source>
        <strain evidence="1 2">S18K6</strain>
    </source>
</reference>
<dbReference type="Proteomes" id="UP000006320">
    <property type="component" value="Unassembled WGS sequence"/>
</dbReference>
<organism evidence="1 2">
    <name type="scientific">Paraglaciecola chathamensis S18K6</name>
    <dbReference type="NCBI Taxonomy" id="1127672"/>
    <lineage>
        <taxon>Bacteria</taxon>
        <taxon>Pseudomonadati</taxon>
        <taxon>Pseudomonadota</taxon>
        <taxon>Gammaproteobacteria</taxon>
        <taxon>Alteromonadales</taxon>
        <taxon>Alteromonadaceae</taxon>
        <taxon>Paraglaciecola</taxon>
    </lineage>
</organism>
<dbReference type="EMBL" id="BAEM01000010">
    <property type="protein sequence ID" value="GAC08822.1"/>
    <property type="molecule type" value="Genomic_DNA"/>
</dbReference>
<accession>A0AAV3UUL5</accession>
<protein>
    <submittedName>
        <fullName evidence="1">Uncharacterized protein</fullName>
    </submittedName>
</protein>
<name>A0AAV3UUL5_9ALTE</name>
<comment type="caution">
    <text evidence="1">The sequence shown here is derived from an EMBL/GenBank/DDBJ whole genome shotgun (WGS) entry which is preliminary data.</text>
</comment>
<evidence type="ECO:0000313" key="1">
    <source>
        <dbReference type="EMBL" id="GAC08822.1"/>
    </source>
</evidence>
<proteinExistence type="predicted"/>
<dbReference type="AlphaFoldDB" id="A0AAV3UUL5"/>
<gene>
    <name evidence="1" type="ORF">GCHA_0859</name>
</gene>
<evidence type="ECO:0000313" key="2">
    <source>
        <dbReference type="Proteomes" id="UP000006320"/>
    </source>
</evidence>